<evidence type="ECO:0000256" key="1">
    <source>
        <dbReference type="SAM" id="Phobius"/>
    </source>
</evidence>
<dbReference type="AlphaFoldDB" id="A0A1N6PB23"/>
<accession>A0A1N6PB23</accession>
<reference evidence="2 3" key="1">
    <citation type="submission" date="2017-01" db="EMBL/GenBank/DDBJ databases">
        <authorList>
            <person name="Mah S.A."/>
            <person name="Swanson W.J."/>
            <person name="Moy G.W."/>
            <person name="Vacquier V.D."/>
        </authorList>
    </citation>
    <scope>NUCLEOTIDE SEQUENCE [LARGE SCALE GENOMIC DNA]</scope>
    <source>
        <strain evidence="2 3">ASpG1</strain>
    </source>
</reference>
<dbReference type="Proteomes" id="UP000186400">
    <property type="component" value="Unassembled WGS sequence"/>
</dbReference>
<name>A0A1N6PB23_9SPIO</name>
<gene>
    <name evidence="2" type="ORF">SAMN05920897_102213</name>
</gene>
<dbReference type="EMBL" id="FTMS01000002">
    <property type="protein sequence ID" value="SIQ01402.1"/>
    <property type="molecule type" value="Genomic_DNA"/>
</dbReference>
<evidence type="ECO:0008006" key="4">
    <source>
        <dbReference type="Google" id="ProtNLM"/>
    </source>
</evidence>
<protein>
    <recommendedName>
        <fullName evidence="4">Sporulation and spore germination</fullName>
    </recommendedName>
</protein>
<organism evidence="2 3">
    <name type="scientific">Alkalispirochaeta americana</name>
    <dbReference type="NCBI Taxonomy" id="159291"/>
    <lineage>
        <taxon>Bacteria</taxon>
        <taxon>Pseudomonadati</taxon>
        <taxon>Spirochaetota</taxon>
        <taxon>Spirochaetia</taxon>
        <taxon>Spirochaetales</taxon>
        <taxon>Spirochaetaceae</taxon>
        <taxon>Alkalispirochaeta</taxon>
    </lineage>
</organism>
<keyword evidence="1" id="KW-0812">Transmembrane</keyword>
<keyword evidence="3" id="KW-1185">Reference proteome</keyword>
<keyword evidence="1" id="KW-1133">Transmembrane helix</keyword>
<dbReference type="STRING" id="159291.SAMN05920897_102213"/>
<evidence type="ECO:0000313" key="3">
    <source>
        <dbReference type="Proteomes" id="UP000186400"/>
    </source>
</evidence>
<keyword evidence="1" id="KW-0472">Membrane</keyword>
<feature type="transmembrane region" description="Helical" evidence="1">
    <location>
        <begin position="20"/>
        <end position="42"/>
    </location>
</feature>
<proteinExistence type="predicted"/>
<sequence length="180" mass="20434">MIRVRIMNRIGAWWQNRKALGYTLGGVLLVMLVGTLLVLALAPGPRRRVVFWFPDTAGAHANAEWRYLPRRETRREFLELYLAEMLLGPVRMGSAALVPRGVGFRIIALGEEGRLFLDLSPENLIGREEEVDINRLFELIEKNVLHNFRFVKNIIITVGGDLPNVPRFSFSPLTKQNGAL</sequence>
<evidence type="ECO:0000313" key="2">
    <source>
        <dbReference type="EMBL" id="SIQ01402.1"/>
    </source>
</evidence>